<proteinExistence type="inferred from homology"/>
<organism evidence="4 5">
    <name type="scientific">Saponaria officinalis</name>
    <name type="common">Common soapwort</name>
    <name type="synonym">Lychnis saponaria</name>
    <dbReference type="NCBI Taxonomy" id="3572"/>
    <lineage>
        <taxon>Eukaryota</taxon>
        <taxon>Viridiplantae</taxon>
        <taxon>Streptophyta</taxon>
        <taxon>Embryophyta</taxon>
        <taxon>Tracheophyta</taxon>
        <taxon>Spermatophyta</taxon>
        <taxon>Magnoliopsida</taxon>
        <taxon>eudicotyledons</taxon>
        <taxon>Gunneridae</taxon>
        <taxon>Pentapetalae</taxon>
        <taxon>Caryophyllales</taxon>
        <taxon>Caryophyllaceae</taxon>
        <taxon>Caryophylleae</taxon>
        <taxon>Saponaria</taxon>
    </lineage>
</organism>
<dbReference type="InterPro" id="IPR038538">
    <property type="entry name" value="MTERF_sf"/>
</dbReference>
<sequence length="383" mass="44024">MLKFGRKFNIIESLSHQQFSSTSISQKHPINLPNYLVESLGFSTQQSLSTSAKLSNFWRIQGPRKVSDFNFVFKANSIIDFFKLHGFNDSHIRKIVSFDPRILTVKIDKTLKPKFKILHELGFSGSDLVQVISSNPGFIHRHLDPAVCALKVVLGTNENVIRVLKQSSRFQLSWASKYLISNVTLLENEYCIHRDVIHRHILRNPRVFVVKTDIFQDILIRVEKTLDLPRDIPSFLHGVELLFSLNDDKVESRCRVFKSFGWSDFDVRTMVRQMPNCLGLTEAMITKKLDFFMNVLGYKSGFLAARARLLSYSLEKRLFPRHRVLTVLLETGLVDEIFYSAFRITDALFLQKFVLPFKDVKPDLLALYSDTKACPADVSSKSV</sequence>
<keyword evidence="2" id="KW-0805">Transcription regulation</keyword>
<comment type="similarity">
    <text evidence="1">Belongs to the mTERF family.</text>
</comment>
<name>A0AAW1NFM0_SAPOF</name>
<comment type="caution">
    <text evidence="4">The sequence shown here is derived from an EMBL/GenBank/DDBJ whole genome shotgun (WGS) entry which is preliminary data.</text>
</comment>
<dbReference type="InterPro" id="IPR003690">
    <property type="entry name" value="MTERF"/>
</dbReference>
<dbReference type="Proteomes" id="UP001443914">
    <property type="component" value="Unassembled WGS sequence"/>
</dbReference>
<evidence type="ECO:0000313" key="5">
    <source>
        <dbReference type="Proteomes" id="UP001443914"/>
    </source>
</evidence>
<dbReference type="AlphaFoldDB" id="A0AAW1NFM0"/>
<evidence type="ECO:0000256" key="3">
    <source>
        <dbReference type="ARBA" id="ARBA00022946"/>
    </source>
</evidence>
<dbReference type="FunFam" id="1.25.70.10:FF:000001">
    <property type="entry name" value="Mitochondrial transcription termination factor-like"/>
    <property type="match status" value="1"/>
</dbReference>
<evidence type="ECO:0000313" key="4">
    <source>
        <dbReference type="EMBL" id="KAK9755435.1"/>
    </source>
</evidence>
<evidence type="ECO:0000256" key="1">
    <source>
        <dbReference type="ARBA" id="ARBA00007692"/>
    </source>
</evidence>
<dbReference type="GO" id="GO:0006353">
    <property type="term" value="P:DNA-templated transcription termination"/>
    <property type="evidence" value="ECO:0007669"/>
    <property type="project" value="UniProtKB-KW"/>
</dbReference>
<keyword evidence="2" id="KW-0804">Transcription</keyword>
<dbReference type="PANTHER" id="PTHR13068">
    <property type="entry name" value="CGI-12 PROTEIN-RELATED"/>
    <property type="match status" value="1"/>
</dbReference>
<dbReference type="SMART" id="SM00733">
    <property type="entry name" value="Mterf"/>
    <property type="match status" value="4"/>
</dbReference>
<accession>A0AAW1NFM0</accession>
<keyword evidence="3" id="KW-0809">Transit peptide</keyword>
<evidence type="ECO:0000256" key="2">
    <source>
        <dbReference type="ARBA" id="ARBA00022472"/>
    </source>
</evidence>
<keyword evidence="2" id="KW-0806">Transcription termination</keyword>
<dbReference type="GO" id="GO:0003676">
    <property type="term" value="F:nucleic acid binding"/>
    <property type="evidence" value="ECO:0007669"/>
    <property type="project" value="InterPro"/>
</dbReference>
<dbReference type="EMBL" id="JBDFQZ010000001">
    <property type="protein sequence ID" value="KAK9755435.1"/>
    <property type="molecule type" value="Genomic_DNA"/>
</dbReference>
<dbReference type="Pfam" id="PF02536">
    <property type="entry name" value="mTERF"/>
    <property type="match status" value="1"/>
</dbReference>
<gene>
    <name evidence="4" type="ORF">RND81_01G024800</name>
</gene>
<dbReference type="Gene3D" id="1.25.70.10">
    <property type="entry name" value="Transcription termination factor 3, mitochondrial"/>
    <property type="match status" value="1"/>
</dbReference>
<protein>
    <submittedName>
        <fullName evidence="4">Uncharacterized protein</fullName>
    </submittedName>
</protein>
<reference evidence="4" key="1">
    <citation type="submission" date="2024-03" db="EMBL/GenBank/DDBJ databases">
        <title>WGS assembly of Saponaria officinalis var. Norfolk2.</title>
        <authorList>
            <person name="Jenkins J."/>
            <person name="Shu S."/>
            <person name="Grimwood J."/>
            <person name="Barry K."/>
            <person name="Goodstein D."/>
            <person name="Schmutz J."/>
            <person name="Leebens-Mack J."/>
            <person name="Osbourn A."/>
        </authorList>
    </citation>
    <scope>NUCLEOTIDE SEQUENCE [LARGE SCALE GENOMIC DNA]</scope>
    <source>
        <strain evidence="4">JIC</strain>
    </source>
</reference>
<dbReference type="PANTHER" id="PTHR13068:SF231">
    <property type="entry name" value="TRANSCRIPTION TERMINATION FACTOR MTERF2, CHLOROPLASTIC-LIKE"/>
    <property type="match status" value="1"/>
</dbReference>
<keyword evidence="5" id="KW-1185">Reference proteome</keyword>